<sequence>MKQIKITLIAFISLTTMTLNAQNSNEKPEEKQPKHEVGFDIAELIAYKKIEFSYNYLLNESESIGTNIFFFPDNDDFYDFEGYQENFSVDINYKHYFSKKYAQGFYIEALAKYNYGKGFKQDQNSFNYNPDDFKRYHELEVGFGIGYKYVSRRNFFIEGNFKVSRTIINSIDSNSEYSIPNVKPHFGISIGKRF</sequence>
<feature type="chain" id="PRO_5009110930" description="DUF3575 domain-containing protein" evidence="1">
    <location>
        <begin position="22"/>
        <end position="194"/>
    </location>
</feature>
<dbReference type="Proteomes" id="UP000176050">
    <property type="component" value="Chromosome"/>
</dbReference>
<keyword evidence="3" id="KW-1185">Reference proteome</keyword>
<feature type="signal peptide" evidence="1">
    <location>
        <begin position="1"/>
        <end position="21"/>
    </location>
</feature>
<organism evidence="2 3">
    <name type="scientific">Urechidicola croceus</name>
    <dbReference type="NCBI Taxonomy" id="1850246"/>
    <lineage>
        <taxon>Bacteria</taxon>
        <taxon>Pseudomonadati</taxon>
        <taxon>Bacteroidota</taxon>
        <taxon>Flavobacteriia</taxon>
        <taxon>Flavobacteriales</taxon>
        <taxon>Flavobacteriaceae</taxon>
        <taxon>Urechidicola</taxon>
    </lineage>
</organism>
<evidence type="ECO:0000313" key="3">
    <source>
        <dbReference type="Proteomes" id="UP000176050"/>
    </source>
</evidence>
<proteinExistence type="predicted"/>
<reference evidence="2 3" key="1">
    <citation type="submission" date="2016-10" db="EMBL/GenBank/DDBJ databases">
        <title>Lutibacter sp. LPB0138, isolated from marine gastropod.</title>
        <authorList>
            <person name="Kim E."/>
            <person name="Yi H."/>
        </authorList>
    </citation>
    <scope>NUCLEOTIDE SEQUENCE [LARGE SCALE GENOMIC DNA]</scope>
    <source>
        <strain evidence="2 3">LPB0138</strain>
    </source>
</reference>
<protein>
    <recommendedName>
        <fullName evidence="4">DUF3575 domain-containing protein</fullName>
    </recommendedName>
</protein>
<evidence type="ECO:0008006" key="4">
    <source>
        <dbReference type="Google" id="ProtNLM"/>
    </source>
</evidence>
<dbReference type="OrthoDB" id="768080at2"/>
<evidence type="ECO:0000313" key="2">
    <source>
        <dbReference type="EMBL" id="AOW21394.1"/>
    </source>
</evidence>
<keyword evidence="1" id="KW-0732">Signal</keyword>
<gene>
    <name evidence="2" type="ORF">LPB138_12210</name>
</gene>
<dbReference type="KEGG" id="lul:LPB138_12210"/>
<dbReference type="STRING" id="1850246.LPB138_12210"/>
<dbReference type="RefSeq" id="WP_070237554.1">
    <property type="nucleotide sequence ID" value="NZ_CP017478.1"/>
</dbReference>
<name>A0A1D8P9Z2_9FLAO</name>
<dbReference type="EMBL" id="CP017478">
    <property type="protein sequence ID" value="AOW21394.1"/>
    <property type="molecule type" value="Genomic_DNA"/>
</dbReference>
<accession>A0A1D8P9Z2</accession>
<dbReference type="AlphaFoldDB" id="A0A1D8P9Z2"/>
<evidence type="ECO:0000256" key="1">
    <source>
        <dbReference type="SAM" id="SignalP"/>
    </source>
</evidence>